<evidence type="ECO:0000256" key="3">
    <source>
        <dbReference type="ARBA" id="ARBA00022692"/>
    </source>
</evidence>
<keyword evidence="2" id="KW-1003">Cell membrane</keyword>
<keyword evidence="5 6" id="KW-0472">Membrane</keyword>
<keyword evidence="3 6" id="KW-0812">Transmembrane</keyword>
<evidence type="ECO:0000256" key="6">
    <source>
        <dbReference type="SAM" id="Phobius"/>
    </source>
</evidence>
<evidence type="ECO:0000256" key="4">
    <source>
        <dbReference type="ARBA" id="ARBA00022989"/>
    </source>
</evidence>
<feature type="transmembrane region" description="Helical" evidence="6">
    <location>
        <begin position="314"/>
        <end position="334"/>
    </location>
</feature>
<feature type="transmembrane region" description="Helical" evidence="6">
    <location>
        <begin position="284"/>
        <end position="302"/>
    </location>
</feature>
<sequence length="370" mass="42575">MLKIIDRYIIKKYLGTFSFMLILLSIVVLVIDVQQKIPRIENAKAIDPKLDLVYFLIHFYPFWIINLVVTFLSILVFITVIYFTSRMANNTEIVAIISSGASFHRFAKPYLYTSILIALISLTVNHMVLPWANIKKNELEAYTYNAANKEKILGTAPASSQLSKTEYIFVDSWNKREKRGSSFIYQKFDKNRRMIYELKAGEVYWDNTKKQFVLNNYLEKTINKDNTEKLGNGSELRKNYGHSPEELFPNELLGQNKTTPELLKFIEREKARGNSNLNSYLNELYQRTSMPVSIVILTFLALSLSSQKKRGGLGINLAIGISLAFLFVFSFEALKVVSENKSLPPALAMWLPNLVFLPLTLYLYLKRANQ</sequence>
<dbReference type="RefSeq" id="WP_053327807.1">
    <property type="nucleotide sequence ID" value="NZ_CP009928.1"/>
</dbReference>
<dbReference type="GO" id="GO:0015920">
    <property type="term" value="P:lipopolysaccharide transport"/>
    <property type="evidence" value="ECO:0007669"/>
    <property type="project" value="TreeGrafter"/>
</dbReference>
<dbReference type="InterPro" id="IPR005495">
    <property type="entry name" value="LptG/LptF_permease"/>
</dbReference>
<keyword evidence="4 6" id="KW-1133">Transmembrane helix</keyword>
<dbReference type="PANTHER" id="PTHR33529">
    <property type="entry name" value="SLR0882 PROTEIN-RELATED"/>
    <property type="match status" value="1"/>
</dbReference>
<evidence type="ECO:0000313" key="7">
    <source>
        <dbReference type="EMBL" id="AKK72767.1"/>
    </source>
</evidence>
<organism evidence="7 8">
    <name type="scientific">Chryseobacterium gallinarum</name>
    <dbReference type="NCBI Taxonomy" id="1324352"/>
    <lineage>
        <taxon>Bacteria</taxon>
        <taxon>Pseudomonadati</taxon>
        <taxon>Bacteroidota</taxon>
        <taxon>Flavobacteriia</taxon>
        <taxon>Flavobacteriales</taxon>
        <taxon>Weeksellaceae</taxon>
        <taxon>Chryseobacterium group</taxon>
        <taxon>Chryseobacterium</taxon>
    </lineage>
</organism>
<name>A0A0G3M6S6_CHRGL</name>
<dbReference type="STRING" id="1324352.OK18_09155"/>
<dbReference type="PATRIC" id="fig|1324352.5.peg.1919"/>
<gene>
    <name evidence="7" type="ORF">OK18_09155</name>
</gene>
<dbReference type="AlphaFoldDB" id="A0A0G3M6S6"/>
<dbReference type="KEGG" id="cgn:OK18_09155"/>
<feature type="transmembrane region" description="Helical" evidence="6">
    <location>
        <begin position="12"/>
        <end position="31"/>
    </location>
</feature>
<evidence type="ECO:0000256" key="5">
    <source>
        <dbReference type="ARBA" id="ARBA00023136"/>
    </source>
</evidence>
<evidence type="ECO:0000256" key="1">
    <source>
        <dbReference type="ARBA" id="ARBA00004651"/>
    </source>
</evidence>
<dbReference type="Proteomes" id="UP000035213">
    <property type="component" value="Chromosome"/>
</dbReference>
<dbReference type="PANTHER" id="PTHR33529:SF8">
    <property type="entry name" value="PERMEASE, YJGP_YJGQ FAMILY"/>
    <property type="match status" value="1"/>
</dbReference>
<dbReference type="EMBL" id="CP009928">
    <property type="protein sequence ID" value="AKK72767.1"/>
    <property type="molecule type" value="Genomic_DNA"/>
</dbReference>
<evidence type="ECO:0000256" key="2">
    <source>
        <dbReference type="ARBA" id="ARBA00022475"/>
    </source>
</evidence>
<comment type="subcellular location">
    <subcellularLocation>
        <location evidence="1">Cell membrane</location>
        <topology evidence="1">Multi-pass membrane protein</topology>
    </subcellularLocation>
</comment>
<feature type="transmembrane region" description="Helical" evidence="6">
    <location>
        <begin position="346"/>
        <end position="365"/>
    </location>
</feature>
<protein>
    <submittedName>
        <fullName evidence="7">Permease</fullName>
    </submittedName>
</protein>
<feature type="transmembrane region" description="Helical" evidence="6">
    <location>
        <begin position="60"/>
        <end position="83"/>
    </location>
</feature>
<dbReference type="Pfam" id="PF03739">
    <property type="entry name" value="LptF_LptG"/>
    <property type="match status" value="1"/>
</dbReference>
<dbReference type="OrthoDB" id="9807977at2"/>
<proteinExistence type="predicted"/>
<evidence type="ECO:0000313" key="8">
    <source>
        <dbReference type="Proteomes" id="UP000035213"/>
    </source>
</evidence>
<feature type="transmembrane region" description="Helical" evidence="6">
    <location>
        <begin position="110"/>
        <end position="129"/>
    </location>
</feature>
<dbReference type="GO" id="GO:0043190">
    <property type="term" value="C:ATP-binding cassette (ABC) transporter complex"/>
    <property type="evidence" value="ECO:0007669"/>
    <property type="project" value="TreeGrafter"/>
</dbReference>
<reference evidence="7 8" key="1">
    <citation type="submission" date="2014-11" db="EMBL/GenBank/DDBJ databases">
        <authorList>
            <person name="Park G.-S."/>
            <person name="Hong S.-J."/>
            <person name="Jung B.K."/>
            <person name="Khan A.R."/>
            <person name="Kwak Y."/>
            <person name="Shin J.-H."/>
        </authorList>
    </citation>
    <scope>NUCLEOTIDE SEQUENCE [LARGE SCALE GENOMIC DNA]</scope>
    <source>
        <strain evidence="7 8">DSM 27622</strain>
    </source>
</reference>
<accession>A0A0G3M6S6</accession>